<evidence type="ECO:0000259" key="1">
    <source>
        <dbReference type="Pfam" id="PF02720"/>
    </source>
</evidence>
<organism evidence="2 3">
    <name type="scientific">Gordonia terrae NBRC 100016</name>
    <dbReference type="NCBI Taxonomy" id="1089454"/>
    <lineage>
        <taxon>Bacteria</taxon>
        <taxon>Bacillati</taxon>
        <taxon>Actinomycetota</taxon>
        <taxon>Actinomycetes</taxon>
        <taxon>Mycobacteriales</taxon>
        <taxon>Gordoniaceae</taxon>
        <taxon>Gordonia</taxon>
    </lineage>
</organism>
<comment type="caution">
    <text evidence="2">The sequence shown here is derived from an EMBL/GenBank/DDBJ whole genome shotgun (WGS) entry which is preliminary data.</text>
</comment>
<accession>A0ABQ0HCI6</accession>
<name>A0ABQ0HCI6_9ACTN</name>
<sequence length="199" mass="21588">MAVWTDLPGEFVAGVDPARAGETDMVLLMAGLDATRRGESYLAWHRYQTIAVMADRLVTTTADGFVMDGHADCAARIARQGGVSRRQAEVLIDEAIALRDRLPDTAETLRDGIVSQWQIRLILSRTELIPADDPITPVLDAEIAATLRRRTGCGTGPACGTWSIGWCFVMIRMRCVNAAKMPWTSVGCGPMNCLTGPPN</sequence>
<dbReference type="Proteomes" id="UP000004881">
    <property type="component" value="Unassembled WGS sequence"/>
</dbReference>
<dbReference type="InterPro" id="IPR003870">
    <property type="entry name" value="DUF222"/>
</dbReference>
<feature type="domain" description="DUF222" evidence="1">
    <location>
        <begin position="63"/>
        <end position="151"/>
    </location>
</feature>
<dbReference type="Pfam" id="PF02720">
    <property type="entry name" value="DUF222"/>
    <property type="match status" value="1"/>
</dbReference>
<dbReference type="EMBL" id="BAFD01000044">
    <property type="protein sequence ID" value="GAB43607.1"/>
    <property type="molecule type" value="Genomic_DNA"/>
</dbReference>
<evidence type="ECO:0000313" key="3">
    <source>
        <dbReference type="Proteomes" id="UP000004881"/>
    </source>
</evidence>
<gene>
    <name evidence="2" type="ORF">GOTRE_044_01110</name>
</gene>
<protein>
    <recommendedName>
        <fullName evidence="1">DUF222 domain-containing protein</fullName>
    </recommendedName>
</protein>
<keyword evidence="3" id="KW-1185">Reference proteome</keyword>
<proteinExistence type="predicted"/>
<evidence type="ECO:0000313" key="2">
    <source>
        <dbReference type="EMBL" id="GAB43607.1"/>
    </source>
</evidence>
<reference evidence="2 3" key="1">
    <citation type="submission" date="2012-02" db="EMBL/GenBank/DDBJ databases">
        <title>Whole genome shotgun sequence of Gordonia terrae NBRC 100016.</title>
        <authorList>
            <person name="Takarada H."/>
            <person name="Hosoyama A."/>
            <person name="Tsuchikane K."/>
            <person name="Katsumata H."/>
            <person name="Yamazaki S."/>
            <person name="Fujita N."/>
        </authorList>
    </citation>
    <scope>NUCLEOTIDE SEQUENCE [LARGE SCALE GENOMIC DNA]</scope>
    <source>
        <strain evidence="2 3">NBRC 100016</strain>
    </source>
</reference>